<dbReference type="Proteomes" id="UP000093159">
    <property type="component" value="Unassembled WGS sequence"/>
</dbReference>
<sequence length="210" mass="24906">MPTSIISLDLGGKNTGFFSFTTKNLENIENYQSGTIVYDESFVLSQEKRRAKRHIKRNILRKKLAKRLFLLILQKHFNIHIPYLPDEISGLFNKRGFTYAGLELEEKDLELLENDILREILEEQFGTISQENLLEFLEFNFSSEENLKTFKESFIKIEENKKKELKSKLLEFFTFNNIHSLNGVGLHDYEPITNYFTTTIYNNDSRRYRR</sequence>
<accession>A0ABX2YFB3</accession>
<dbReference type="EMBL" id="LDIR01000003">
    <property type="protein sequence ID" value="OCL90801.1"/>
    <property type="molecule type" value="Genomic_DNA"/>
</dbReference>
<proteinExistence type="predicted"/>
<evidence type="ECO:0000313" key="3">
    <source>
        <dbReference type="Proteomes" id="UP000093159"/>
    </source>
</evidence>
<dbReference type="Pfam" id="PF21069">
    <property type="entry name" value="Csx12"/>
    <property type="match status" value="1"/>
</dbReference>
<evidence type="ECO:0000313" key="2">
    <source>
        <dbReference type="EMBL" id="OCL90801.1"/>
    </source>
</evidence>
<reference evidence="2 3" key="1">
    <citation type="submission" date="2015-05" db="EMBL/GenBank/DDBJ databases">
        <authorList>
            <person name="Rovetto F."/>
            <person name="Cocolin L."/>
            <person name="Illeghems K."/>
            <person name="Van Nieuwerburgh F."/>
            <person name="Houf K."/>
        </authorList>
    </citation>
    <scope>NUCLEOTIDE SEQUENCE [LARGE SCALE GENOMIC DNA]</scope>
    <source>
        <strain evidence="2 3">117434</strain>
    </source>
</reference>
<organism evidence="2 3">
    <name type="scientific">Arcobacter porcinus</name>
    <dbReference type="NCBI Taxonomy" id="1935204"/>
    <lineage>
        <taxon>Bacteria</taxon>
        <taxon>Pseudomonadati</taxon>
        <taxon>Campylobacterota</taxon>
        <taxon>Epsilonproteobacteria</taxon>
        <taxon>Campylobacterales</taxon>
        <taxon>Arcobacteraceae</taxon>
        <taxon>Arcobacter</taxon>
    </lineage>
</organism>
<dbReference type="InterPro" id="IPR049465">
    <property type="entry name" value="Cas9_lobe"/>
</dbReference>
<comment type="caution">
    <text evidence="2">The sequence shown here is derived from an EMBL/GenBank/DDBJ whole genome shotgun (WGS) entry which is preliminary data.</text>
</comment>
<gene>
    <name evidence="2" type="ORF">AAX28_01618</name>
</gene>
<feature type="domain" description="CRISPR-associated endonuclease Cas9 alpha-helical lobe" evidence="1">
    <location>
        <begin position="46"/>
        <end position="168"/>
    </location>
</feature>
<dbReference type="RefSeq" id="WP_066179402.1">
    <property type="nucleotide sequence ID" value="NZ_LCUI01000008.1"/>
</dbReference>
<name>A0ABX2YFB3_9BACT</name>
<keyword evidence="3" id="KW-1185">Reference proteome</keyword>
<protein>
    <recommendedName>
        <fullName evidence="1">CRISPR-associated endonuclease Cas9 alpha-helical lobe domain-containing protein</fullName>
    </recommendedName>
</protein>
<evidence type="ECO:0000259" key="1">
    <source>
        <dbReference type="Pfam" id="PF21069"/>
    </source>
</evidence>